<name>A0AA35PFN2_9SAUR</name>
<proteinExistence type="predicted"/>
<protein>
    <submittedName>
        <fullName evidence="1">Uncharacterized protein</fullName>
    </submittedName>
</protein>
<evidence type="ECO:0000313" key="2">
    <source>
        <dbReference type="Proteomes" id="UP001178461"/>
    </source>
</evidence>
<reference evidence="1" key="1">
    <citation type="submission" date="2022-12" db="EMBL/GenBank/DDBJ databases">
        <authorList>
            <person name="Alioto T."/>
            <person name="Alioto T."/>
            <person name="Gomez Garrido J."/>
        </authorList>
    </citation>
    <scope>NUCLEOTIDE SEQUENCE</scope>
</reference>
<dbReference type="EMBL" id="OX395133">
    <property type="protein sequence ID" value="CAI5782947.1"/>
    <property type="molecule type" value="Genomic_DNA"/>
</dbReference>
<dbReference type="AlphaFoldDB" id="A0AA35PFN2"/>
<gene>
    <name evidence="1" type="ORF">PODLI_1B026891</name>
</gene>
<dbReference type="Proteomes" id="UP001178461">
    <property type="component" value="Chromosome 8"/>
</dbReference>
<evidence type="ECO:0000313" key="1">
    <source>
        <dbReference type="EMBL" id="CAI5782947.1"/>
    </source>
</evidence>
<sequence length="508" mass="57066">MDSLKPLTPTPTPNSKQDILIQDPWSYILSVDESNPSKKRNLINRTNKNWNLVLYRNKLVLSNYPKPPGLLSQKERKAHLLNLLKIYMPGILNNPTDLAQVEYLYFNGFLARAVVSFYKGRLAKQVYKCREQLETSGIRISRYFKNEAPPIPLIPHIVNLPKTQHEIDQHVLIDINSAEDISKHPTGLVAKDSQRLDSLGPRYAENQGIDLDSFDNNLLYSYSVLPPEVQKEILHKIDTLYFCLTKVTEEQLRLPKQNMLDRDCGSDSVPRLYHQELDLWVGKAPTPTSQLVVAEMNPLFHILEAETLPPDPSTMHPISEANMTTTSAWDKMRELNESELGSPCKVPHMGPLTCNFINPLSSNVCKLNKSIDTIEPITEPAEPDQQMRDDSILFLAPKNDLVEDPTGRINKIIQTINDHSTSGTIPVDLNSLSLSNTPLILPSGSEKSTILGLTSAFSETSGTTLQPNHPNKSKQLGCIARLPPSQRKITDLFEAETPPNLESHSHMI</sequence>
<keyword evidence="2" id="KW-1185">Reference proteome</keyword>
<accession>A0AA35PFN2</accession>
<organism evidence="1 2">
    <name type="scientific">Podarcis lilfordi</name>
    <name type="common">Lilford's wall lizard</name>
    <dbReference type="NCBI Taxonomy" id="74358"/>
    <lineage>
        <taxon>Eukaryota</taxon>
        <taxon>Metazoa</taxon>
        <taxon>Chordata</taxon>
        <taxon>Craniata</taxon>
        <taxon>Vertebrata</taxon>
        <taxon>Euteleostomi</taxon>
        <taxon>Lepidosauria</taxon>
        <taxon>Squamata</taxon>
        <taxon>Bifurcata</taxon>
        <taxon>Unidentata</taxon>
        <taxon>Episquamata</taxon>
        <taxon>Laterata</taxon>
        <taxon>Lacertibaenia</taxon>
        <taxon>Lacertidae</taxon>
        <taxon>Podarcis</taxon>
    </lineage>
</organism>